<dbReference type="EMBL" id="BJXJ01000079">
    <property type="protein sequence ID" value="GEM77657.1"/>
    <property type="molecule type" value="Genomic_DNA"/>
</dbReference>
<evidence type="ECO:0000313" key="3">
    <source>
        <dbReference type="Proteomes" id="UP000321922"/>
    </source>
</evidence>
<protein>
    <recommendedName>
        <fullName evidence="1">DUF4842 domain-containing protein</fullName>
    </recommendedName>
</protein>
<evidence type="ECO:0000313" key="2">
    <source>
        <dbReference type="EMBL" id="GEM77657.1"/>
    </source>
</evidence>
<dbReference type="InterPro" id="IPR031025">
    <property type="entry name" value="LruC_dom"/>
</dbReference>
<keyword evidence="3" id="KW-1185">Reference proteome</keyword>
<comment type="caution">
    <text evidence="2">The sequence shown here is derived from an EMBL/GenBank/DDBJ whole genome shotgun (WGS) entry which is preliminary data.</text>
</comment>
<sequence length="78" mass="8993">MAIPYDPFILANTDSYHNNIVPPAAGKRWEVCLPDQSSTEKFDTGLFTLQYDDSHQALGKYFKTELNHPWALFITSEW</sequence>
<gene>
    <name evidence="2" type="ORF">VSA01S_37690</name>
</gene>
<organism evidence="2 3">
    <name type="scientific">Vibrio sagamiensis NBRC 104589</name>
    <dbReference type="NCBI Taxonomy" id="1219064"/>
    <lineage>
        <taxon>Bacteria</taxon>
        <taxon>Pseudomonadati</taxon>
        <taxon>Pseudomonadota</taxon>
        <taxon>Gammaproteobacteria</taxon>
        <taxon>Vibrionales</taxon>
        <taxon>Vibrionaceae</taxon>
        <taxon>Vibrio</taxon>
    </lineage>
</organism>
<dbReference type="Proteomes" id="UP000321922">
    <property type="component" value="Unassembled WGS sequence"/>
</dbReference>
<proteinExistence type="predicted"/>
<feature type="domain" description="DUF4842" evidence="1">
    <location>
        <begin position="2"/>
        <end position="78"/>
    </location>
</feature>
<dbReference type="AlphaFoldDB" id="A0A511QKD7"/>
<name>A0A511QKD7_9VIBR</name>
<dbReference type="NCBIfam" id="TIGR04456">
    <property type="entry name" value="LruC_dom"/>
    <property type="match status" value="1"/>
</dbReference>
<evidence type="ECO:0000259" key="1">
    <source>
        <dbReference type="Pfam" id="PF16130"/>
    </source>
</evidence>
<dbReference type="InterPro" id="IPR032295">
    <property type="entry name" value="DUF4842"/>
</dbReference>
<accession>A0A511QKD7</accession>
<reference evidence="2 3" key="1">
    <citation type="submission" date="2019-07" db="EMBL/GenBank/DDBJ databases">
        <title>Whole genome shotgun sequence of Vibrio sagamiensis NBRC 104589.</title>
        <authorList>
            <person name="Hosoyama A."/>
            <person name="Uohara A."/>
            <person name="Ohji S."/>
            <person name="Ichikawa N."/>
        </authorList>
    </citation>
    <scope>NUCLEOTIDE SEQUENCE [LARGE SCALE GENOMIC DNA]</scope>
    <source>
        <strain evidence="2 3">NBRC 104589</strain>
    </source>
</reference>
<dbReference type="Pfam" id="PF16130">
    <property type="entry name" value="DUF4842"/>
    <property type="match status" value="1"/>
</dbReference>